<evidence type="ECO:0000259" key="4">
    <source>
        <dbReference type="Pfam" id="PF00149"/>
    </source>
</evidence>
<dbReference type="Pfam" id="PF00149">
    <property type="entry name" value="Metallophos"/>
    <property type="match status" value="1"/>
</dbReference>
<feature type="chain" id="PRO_5043965811" description="Calcineurin-like phosphoesterase domain-containing protein" evidence="3">
    <location>
        <begin position="19"/>
        <end position="343"/>
    </location>
</feature>
<feature type="domain" description="Calcineurin-like phosphoesterase" evidence="4">
    <location>
        <begin position="61"/>
        <end position="254"/>
    </location>
</feature>
<dbReference type="EMBL" id="DAKRPA010000331">
    <property type="protein sequence ID" value="DAZ93259.1"/>
    <property type="molecule type" value="Genomic_DNA"/>
</dbReference>
<dbReference type="PANTHER" id="PTHR10161">
    <property type="entry name" value="TARTRATE-RESISTANT ACID PHOSPHATASE TYPE 5"/>
    <property type="match status" value="1"/>
</dbReference>
<evidence type="ECO:0000256" key="2">
    <source>
        <dbReference type="ARBA" id="ARBA00022801"/>
    </source>
</evidence>
<dbReference type="Proteomes" id="UP001146120">
    <property type="component" value="Unassembled WGS sequence"/>
</dbReference>
<reference evidence="5" key="1">
    <citation type="submission" date="2022-11" db="EMBL/GenBank/DDBJ databases">
        <authorList>
            <person name="Morgan W.R."/>
            <person name="Tartar A."/>
        </authorList>
    </citation>
    <scope>NUCLEOTIDE SEQUENCE</scope>
    <source>
        <strain evidence="5">ARSEF 373</strain>
    </source>
</reference>
<protein>
    <recommendedName>
        <fullName evidence="4">Calcineurin-like phosphoesterase domain-containing protein</fullName>
    </recommendedName>
</protein>
<dbReference type="InterPro" id="IPR051558">
    <property type="entry name" value="Metallophosphoesterase_PAP"/>
</dbReference>
<dbReference type="GO" id="GO:0016787">
    <property type="term" value="F:hydrolase activity"/>
    <property type="evidence" value="ECO:0007669"/>
    <property type="project" value="UniProtKB-KW"/>
</dbReference>
<dbReference type="Gene3D" id="3.60.21.10">
    <property type="match status" value="1"/>
</dbReference>
<evidence type="ECO:0000256" key="1">
    <source>
        <dbReference type="ARBA" id="ARBA00022729"/>
    </source>
</evidence>
<keyword evidence="2" id="KW-0378">Hydrolase</keyword>
<proteinExistence type="predicted"/>
<evidence type="ECO:0000313" key="6">
    <source>
        <dbReference type="Proteomes" id="UP001146120"/>
    </source>
</evidence>
<dbReference type="InterPro" id="IPR004843">
    <property type="entry name" value="Calcineurin-like_PHP"/>
</dbReference>
<keyword evidence="6" id="KW-1185">Reference proteome</keyword>
<dbReference type="SUPFAM" id="SSF56300">
    <property type="entry name" value="Metallo-dependent phosphatases"/>
    <property type="match status" value="1"/>
</dbReference>
<dbReference type="AlphaFoldDB" id="A0AAV2YJP9"/>
<sequence>MFRFLAVLALQSLGLAAADNVAGNAGASVGAASPLLSNHNCKLDRTKPTAPKMSCASNRVRFIVIGDWGEAKDLPAVLAVRDGLLEAAKQSDFIISVGDNFYGEGVKDVKDPQWTSTWVNRFKVGKELQLPWLVALGNHDYLGNAQAQIDYSKINSNWIMPERMFTLDVETTVPARSMLKMVFADTNKWTASDLPWIQKQFDDPAANFVLAVGHHQMRSFGERGDSRDKEMKALNNAMIKSPKVKAYLCGHEHDMQYARSDNLDYFVIGGGGRDVNKVNNLSHKIRKFFRNPSSDAEGVYYAVAHGFAVYDVDIVTKTVDITYMLYEGGSGKKLDSETFSRQY</sequence>
<name>A0AAV2YJP9_9STRA</name>
<reference evidence="5" key="2">
    <citation type="journal article" date="2023" name="Microbiol Resour">
        <title>Decontamination and Annotation of the Draft Genome Sequence of the Oomycete Lagenidium giganteum ARSEF 373.</title>
        <authorList>
            <person name="Morgan W.R."/>
            <person name="Tartar A."/>
        </authorList>
    </citation>
    <scope>NUCLEOTIDE SEQUENCE</scope>
    <source>
        <strain evidence="5">ARSEF 373</strain>
    </source>
</reference>
<feature type="signal peptide" evidence="3">
    <location>
        <begin position="1"/>
        <end position="18"/>
    </location>
</feature>
<dbReference type="InterPro" id="IPR029052">
    <property type="entry name" value="Metallo-depent_PP-like"/>
</dbReference>
<organism evidence="5 6">
    <name type="scientific">Lagenidium giganteum</name>
    <dbReference type="NCBI Taxonomy" id="4803"/>
    <lineage>
        <taxon>Eukaryota</taxon>
        <taxon>Sar</taxon>
        <taxon>Stramenopiles</taxon>
        <taxon>Oomycota</taxon>
        <taxon>Peronosporomycetes</taxon>
        <taxon>Pythiales</taxon>
        <taxon>Pythiaceae</taxon>
    </lineage>
</organism>
<keyword evidence="1 3" id="KW-0732">Signal</keyword>
<evidence type="ECO:0000256" key="3">
    <source>
        <dbReference type="SAM" id="SignalP"/>
    </source>
</evidence>
<evidence type="ECO:0000313" key="5">
    <source>
        <dbReference type="EMBL" id="DAZ93259.1"/>
    </source>
</evidence>
<gene>
    <name evidence="5" type="ORF">N0F65_012352</name>
</gene>
<dbReference type="PANTHER" id="PTHR10161:SF14">
    <property type="entry name" value="TARTRATE-RESISTANT ACID PHOSPHATASE TYPE 5"/>
    <property type="match status" value="1"/>
</dbReference>
<comment type="caution">
    <text evidence="5">The sequence shown here is derived from an EMBL/GenBank/DDBJ whole genome shotgun (WGS) entry which is preliminary data.</text>
</comment>
<accession>A0AAV2YJP9</accession>